<keyword evidence="2" id="KW-1185">Reference proteome</keyword>
<protein>
    <submittedName>
        <fullName evidence="1">Immediate-early protein 2</fullName>
    </submittedName>
</protein>
<dbReference type="Gene3D" id="3.30.530.20">
    <property type="match status" value="1"/>
</dbReference>
<comment type="caution">
    <text evidence="1">The sequence shown here is derived from an EMBL/GenBank/DDBJ whole genome shotgun (WGS) entry which is preliminary data.</text>
</comment>
<dbReference type="AlphaFoldDB" id="A0A6A0APB3"/>
<sequence length="156" mass="17078">MTVFRIVRTAPLPAAEAWRRLTDWPAHAAQVPLTRIFVVTEGPSAEGTRFVARTGVGPVRFDDPMEIVRWEPPEGGRAGHCRLEKRGRVVLGWAEIAVRQSPPGAEATWTEVTWTEELRVRGFPGAAGPVLARAGRHVFGRVVDSLLSGVPRSPGR</sequence>
<gene>
    <name evidence="1" type="ORF">SCWH03_08960</name>
</gene>
<dbReference type="SUPFAM" id="SSF55961">
    <property type="entry name" value="Bet v1-like"/>
    <property type="match status" value="1"/>
</dbReference>
<evidence type="ECO:0000313" key="1">
    <source>
        <dbReference type="EMBL" id="GFH34682.1"/>
    </source>
</evidence>
<accession>A0A6A0APB3</accession>
<dbReference type="InterPro" id="IPR023393">
    <property type="entry name" value="START-like_dom_sf"/>
</dbReference>
<dbReference type="Proteomes" id="UP000484988">
    <property type="component" value="Unassembled WGS sequence"/>
</dbReference>
<organism evidence="1 2">
    <name type="scientific">Streptomyces pacificus</name>
    <dbReference type="NCBI Taxonomy" id="2705029"/>
    <lineage>
        <taxon>Bacteria</taxon>
        <taxon>Bacillati</taxon>
        <taxon>Actinomycetota</taxon>
        <taxon>Actinomycetes</taxon>
        <taxon>Kitasatosporales</taxon>
        <taxon>Streptomycetaceae</taxon>
        <taxon>Streptomyces</taxon>
    </lineage>
</organism>
<reference evidence="1 2" key="1">
    <citation type="submission" date="2020-02" db="EMBL/GenBank/DDBJ databases">
        <title>Whole Genome Shotgun Sequence of Streptomyces sp. strain CWH03.</title>
        <authorList>
            <person name="Dohra H."/>
            <person name="Kodani S."/>
            <person name="Yamamura H."/>
        </authorList>
    </citation>
    <scope>NUCLEOTIDE SEQUENCE [LARGE SCALE GENOMIC DNA]</scope>
    <source>
        <strain evidence="1 2">CWH03</strain>
    </source>
</reference>
<dbReference type="EMBL" id="BLLG01000002">
    <property type="protein sequence ID" value="GFH34682.1"/>
    <property type="molecule type" value="Genomic_DNA"/>
</dbReference>
<evidence type="ECO:0000313" key="2">
    <source>
        <dbReference type="Proteomes" id="UP000484988"/>
    </source>
</evidence>
<proteinExistence type="predicted"/>
<dbReference type="RefSeq" id="WP_173261987.1">
    <property type="nucleotide sequence ID" value="NZ_BLLG01000002.1"/>
</dbReference>
<name>A0A6A0APB3_9ACTN</name>